<evidence type="ECO:0000259" key="4">
    <source>
        <dbReference type="PROSITE" id="PS51304"/>
    </source>
</evidence>
<dbReference type="GO" id="GO:0016936">
    <property type="term" value="F:galactoside binding"/>
    <property type="evidence" value="ECO:0007669"/>
    <property type="project" value="TreeGrafter"/>
</dbReference>
<dbReference type="SUPFAM" id="SSF49899">
    <property type="entry name" value="Concanavalin A-like lectins/glucanases"/>
    <property type="match status" value="1"/>
</dbReference>
<reference evidence="5 6" key="1">
    <citation type="journal article" date="2015" name="Genome Biol.">
        <title>Comparative genomics of Steinernema reveals deeply conserved gene regulatory networks.</title>
        <authorList>
            <person name="Dillman A.R."/>
            <person name="Macchietto M."/>
            <person name="Porter C.F."/>
            <person name="Rogers A."/>
            <person name="Williams B."/>
            <person name="Antoshechkin I."/>
            <person name="Lee M.M."/>
            <person name="Goodwin Z."/>
            <person name="Lu X."/>
            <person name="Lewis E.E."/>
            <person name="Goodrich-Blair H."/>
            <person name="Stock S.P."/>
            <person name="Adams B.J."/>
            <person name="Sternberg P.W."/>
            <person name="Mortazavi A."/>
        </authorList>
    </citation>
    <scope>NUCLEOTIDE SEQUENCE [LARGE SCALE GENOMIC DNA]</scope>
    <source>
        <strain evidence="5 6">ALL</strain>
    </source>
</reference>
<dbReference type="AlphaFoldDB" id="A0A4U8UX63"/>
<comment type="caution">
    <text evidence="5">The sequence shown here is derived from an EMBL/GenBank/DDBJ whole genome shotgun (WGS) entry which is preliminary data.</text>
</comment>
<dbReference type="Pfam" id="PF00337">
    <property type="entry name" value="Gal-bind_lectin"/>
    <property type="match status" value="1"/>
</dbReference>
<dbReference type="InterPro" id="IPR044156">
    <property type="entry name" value="Galectin-like"/>
</dbReference>
<dbReference type="GO" id="GO:0030246">
    <property type="term" value="F:carbohydrate binding"/>
    <property type="evidence" value="ECO:0007669"/>
    <property type="project" value="UniProtKB-UniRule"/>
</dbReference>
<dbReference type="PANTHER" id="PTHR11346">
    <property type="entry name" value="GALECTIN"/>
    <property type="match status" value="1"/>
</dbReference>
<dbReference type="InterPro" id="IPR001079">
    <property type="entry name" value="Galectin_CRD"/>
</dbReference>
<dbReference type="EMBL" id="CM016762">
    <property type="protein sequence ID" value="TMS37419.1"/>
    <property type="molecule type" value="Genomic_DNA"/>
</dbReference>
<feature type="compositionally biased region" description="Basic residues" evidence="3">
    <location>
        <begin position="174"/>
        <end position="188"/>
    </location>
</feature>
<evidence type="ECO:0000256" key="3">
    <source>
        <dbReference type="SAM" id="MobiDB-lite"/>
    </source>
</evidence>
<dbReference type="InterPro" id="IPR013320">
    <property type="entry name" value="ConA-like_dom_sf"/>
</dbReference>
<gene>
    <name evidence="5" type="ORF">L596_004354</name>
</gene>
<keyword evidence="1 2" id="KW-0430">Lectin</keyword>
<dbReference type="Gene3D" id="2.60.120.200">
    <property type="match status" value="1"/>
</dbReference>
<evidence type="ECO:0000313" key="5">
    <source>
        <dbReference type="EMBL" id="TMS37419.1"/>
    </source>
</evidence>
<reference evidence="5 6" key="2">
    <citation type="journal article" date="2019" name="G3 (Bethesda)">
        <title>Hybrid Assembly of the Genome of the Entomopathogenic Nematode Steinernema carpocapsae Identifies the X-Chromosome.</title>
        <authorList>
            <person name="Serra L."/>
            <person name="Macchietto M."/>
            <person name="Macias-Munoz A."/>
            <person name="McGill C.J."/>
            <person name="Rodriguez I.M."/>
            <person name="Rodriguez B."/>
            <person name="Murad R."/>
            <person name="Mortazavi A."/>
        </authorList>
    </citation>
    <scope>NUCLEOTIDE SEQUENCE [LARGE SCALE GENOMIC DNA]</scope>
    <source>
        <strain evidence="5 6">ALL</strain>
    </source>
</reference>
<dbReference type="EMBL" id="AZBU02000001">
    <property type="protein sequence ID" value="TMS37419.1"/>
    <property type="molecule type" value="Genomic_DNA"/>
</dbReference>
<dbReference type="SMART" id="SM00908">
    <property type="entry name" value="Gal-bind_lectin"/>
    <property type="match status" value="1"/>
</dbReference>
<name>A0A4U8UX63_STECR</name>
<dbReference type="PROSITE" id="PS51304">
    <property type="entry name" value="GALECTIN"/>
    <property type="match status" value="1"/>
</dbReference>
<feature type="domain" description="Galectin" evidence="4">
    <location>
        <begin position="12"/>
        <end position="141"/>
    </location>
</feature>
<evidence type="ECO:0000256" key="2">
    <source>
        <dbReference type="RuleBase" id="RU102079"/>
    </source>
</evidence>
<evidence type="ECO:0000313" key="6">
    <source>
        <dbReference type="Proteomes" id="UP000298663"/>
    </source>
</evidence>
<dbReference type="OrthoDB" id="6251307at2759"/>
<sequence length="205" mass="23248">MHSSNILQVIPFSTPIINGVNHNAKIEIHGIPVCGRERGFVIELMTHDGVALQLNARFGQCGDHTLVVNSMECGRWQHEDRHCNPFHEDRHFHVKIKNHGTHFAIHVNGRHVCHFHHRVSPHHIIALGIRGDIRIQKIHFERFHHHNGGGISYGAGGVGYGAGPSVVVYEDGHHHHHHGHHHHHHNGHHGLLDSLFGHHHHNHHC</sequence>
<dbReference type="Proteomes" id="UP000298663">
    <property type="component" value="Chromosome X"/>
</dbReference>
<feature type="region of interest" description="Disordered" evidence="3">
    <location>
        <begin position="172"/>
        <end position="194"/>
    </location>
</feature>
<protein>
    <recommendedName>
        <fullName evidence="2">Galectin</fullName>
    </recommendedName>
</protein>
<keyword evidence="6" id="KW-1185">Reference proteome</keyword>
<dbReference type="PANTHER" id="PTHR11346:SF171">
    <property type="entry name" value="GALECTIN"/>
    <property type="match status" value="1"/>
</dbReference>
<accession>A0A4U8UX63</accession>
<organism evidence="5 6">
    <name type="scientific">Steinernema carpocapsae</name>
    <name type="common">Entomopathogenic nematode</name>
    <dbReference type="NCBI Taxonomy" id="34508"/>
    <lineage>
        <taxon>Eukaryota</taxon>
        <taxon>Metazoa</taxon>
        <taxon>Ecdysozoa</taxon>
        <taxon>Nematoda</taxon>
        <taxon>Chromadorea</taxon>
        <taxon>Rhabditida</taxon>
        <taxon>Tylenchina</taxon>
        <taxon>Panagrolaimomorpha</taxon>
        <taxon>Strongyloidoidea</taxon>
        <taxon>Steinernematidae</taxon>
        <taxon>Steinernema</taxon>
    </lineage>
</organism>
<proteinExistence type="predicted"/>
<dbReference type="CDD" id="cd00070">
    <property type="entry name" value="GLECT"/>
    <property type="match status" value="1"/>
</dbReference>
<dbReference type="SMART" id="SM00276">
    <property type="entry name" value="GLECT"/>
    <property type="match status" value="1"/>
</dbReference>
<evidence type="ECO:0000256" key="1">
    <source>
        <dbReference type="ARBA" id="ARBA00022734"/>
    </source>
</evidence>